<dbReference type="AlphaFoldDB" id="A0A7G2JZA2"/>
<dbReference type="InterPro" id="IPR044946">
    <property type="entry name" value="Restrct_endonuc_typeI_TRD_sf"/>
</dbReference>
<keyword evidence="2" id="KW-0680">Restriction system</keyword>
<evidence type="ECO:0000313" key="6">
    <source>
        <dbReference type="EMBL" id="EFA28495.1"/>
    </source>
</evidence>
<proteinExistence type="inferred from homology"/>
<feature type="domain" description="Type I restriction modification DNA specificity" evidence="5">
    <location>
        <begin position="129"/>
        <end position="236"/>
    </location>
</feature>
<dbReference type="GO" id="GO:0009307">
    <property type="term" value="P:DNA restriction-modification system"/>
    <property type="evidence" value="ECO:0007669"/>
    <property type="project" value="UniProtKB-KW"/>
</dbReference>
<organism evidence="6">
    <name type="scientific">Haemophilus influenzae HK1212</name>
    <dbReference type="NCBI Taxonomy" id="456482"/>
    <lineage>
        <taxon>Bacteria</taxon>
        <taxon>Pseudomonadati</taxon>
        <taxon>Pseudomonadota</taxon>
        <taxon>Gammaproteobacteria</taxon>
        <taxon>Pasteurellales</taxon>
        <taxon>Pasteurellaceae</taxon>
        <taxon>Haemophilus</taxon>
    </lineage>
</organism>
<reference evidence="6" key="1">
    <citation type="journal article" date="2010" name="Genomics">
        <title>Tracing phylogenomic events leading to diversity of Haemophilus influenzae and the emergence of Brazilian Purpuric Fever (BPF)-associated clones.</title>
        <authorList>
            <person name="Papazisi L."/>
            <person name="Ratnayake S."/>
            <person name="Remortel B.G."/>
            <person name="Bock G.R."/>
            <person name="Liang W."/>
            <person name="Saeed A.I."/>
            <person name="Liu J."/>
            <person name="Fleischmann R.D."/>
            <person name="Kilian M."/>
            <person name="Peterson S.N."/>
        </authorList>
    </citation>
    <scope>NUCLEOTIDE SEQUENCE [LARGE SCALE GENOMIC DNA]</scope>
    <source>
        <strain evidence="6">HK1212</strain>
    </source>
</reference>
<dbReference type="Gene3D" id="1.10.287.1120">
    <property type="entry name" value="Bipartite methylase S protein"/>
    <property type="match status" value="1"/>
</dbReference>
<dbReference type="PANTHER" id="PTHR30408:SF12">
    <property type="entry name" value="TYPE I RESTRICTION ENZYME MJAVIII SPECIFICITY SUBUNIT"/>
    <property type="match status" value="1"/>
</dbReference>
<dbReference type="InterPro" id="IPR000055">
    <property type="entry name" value="Restrct_endonuc_typeI_TRD"/>
</dbReference>
<gene>
    <name evidence="6" type="ORF">HAINFHK1212_0865</name>
</gene>
<dbReference type="InterPro" id="IPR052021">
    <property type="entry name" value="Type-I_RS_S_subunit"/>
</dbReference>
<dbReference type="SUPFAM" id="SSF116734">
    <property type="entry name" value="DNA methylase specificity domain"/>
    <property type="match status" value="1"/>
</dbReference>
<dbReference type="PANTHER" id="PTHR30408">
    <property type="entry name" value="TYPE-1 RESTRICTION ENZYME ECOKI SPECIFICITY PROTEIN"/>
    <property type="match status" value="1"/>
</dbReference>
<keyword evidence="3" id="KW-0238">DNA-binding</keyword>
<evidence type="ECO:0000256" key="1">
    <source>
        <dbReference type="ARBA" id="ARBA00010923"/>
    </source>
</evidence>
<sequence>MISACEKQENKVEATPKAEETKQAAEQNVKKETVLLEENKEKTSVVDQKSEAVEQDKMVEAEKTVEMTTQQKTQEAQVSSKVLSAPAKIKQANDPNTEKRKILQILEQQYQQVRCTSEGEKLGSESFCHQEEYRLLNEITISASGANAGFVNFWTEKIFASDCTTVRADNYVGTKFIFTYLQSIQENIFDLARGAAQPHVYPDDIKRLPIPKVPLDIQQKVVEECQKIDDEFNRTRMQIEEYRAKIAKIFNELEIVRGGGKTL</sequence>
<accession>A0A7G2JZA2</accession>
<evidence type="ECO:0000256" key="4">
    <source>
        <dbReference type="SAM" id="MobiDB-lite"/>
    </source>
</evidence>
<evidence type="ECO:0000259" key="5">
    <source>
        <dbReference type="Pfam" id="PF01420"/>
    </source>
</evidence>
<dbReference type="Gene3D" id="3.90.220.20">
    <property type="entry name" value="DNA methylase specificity domains"/>
    <property type="match status" value="1"/>
</dbReference>
<dbReference type="EMBL" id="ABFC01000708">
    <property type="protein sequence ID" value="EFA28495.1"/>
    <property type="molecule type" value="Genomic_DNA"/>
</dbReference>
<comment type="similarity">
    <text evidence="1">Belongs to the type-I restriction system S methylase family.</text>
</comment>
<evidence type="ECO:0000256" key="3">
    <source>
        <dbReference type="ARBA" id="ARBA00023125"/>
    </source>
</evidence>
<evidence type="ECO:0000256" key="2">
    <source>
        <dbReference type="ARBA" id="ARBA00022747"/>
    </source>
</evidence>
<comment type="caution">
    <text evidence="6">The sequence shown here is derived from an EMBL/GenBank/DDBJ whole genome shotgun (WGS) entry which is preliminary data.</text>
</comment>
<name>A0A7G2JZA2_HAEIF</name>
<dbReference type="CDD" id="cd17291">
    <property type="entry name" value="RMtype1_S_MgeORF438P-TRD-CR_like"/>
    <property type="match status" value="1"/>
</dbReference>
<dbReference type="Pfam" id="PF01420">
    <property type="entry name" value="Methylase_S"/>
    <property type="match status" value="1"/>
</dbReference>
<dbReference type="GO" id="GO:0003677">
    <property type="term" value="F:DNA binding"/>
    <property type="evidence" value="ECO:0007669"/>
    <property type="project" value="UniProtKB-KW"/>
</dbReference>
<protein>
    <submittedName>
        <fullName evidence="6">Type I restriction/modification enzyme</fullName>
    </submittedName>
</protein>
<feature type="region of interest" description="Disordered" evidence="4">
    <location>
        <begin position="1"/>
        <end position="32"/>
    </location>
</feature>